<keyword evidence="1" id="KW-0479">Metal-binding</keyword>
<evidence type="ECO:0000313" key="9">
    <source>
        <dbReference type="Proteomes" id="UP001224775"/>
    </source>
</evidence>
<dbReference type="SUPFAM" id="SSF81901">
    <property type="entry name" value="HCP-like"/>
    <property type="match status" value="1"/>
</dbReference>
<dbReference type="SMART" id="SM00671">
    <property type="entry name" value="SEL1"/>
    <property type="match status" value="2"/>
</dbReference>
<feature type="domain" description="RING-type" evidence="6">
    <location>
        <begin position="81"/>
        <end position="130"/>
    </location>
</feature>
<dbReference type="Gene3D" id="1.25.40.10">
    <property type="entry name" value="Tetratricopeptide repeat domain"/>
    <property type="match status" value="1"/>
</dbReference>
<sequence length="307" mass="34874">MMSNDLQAEADCMCCASCGITKAEFEYELVPCWVCNFYLVRYCSEKCHEDHWPQHEALCKERVLRNEILFRQPENTHLGDCPICLLPMSTGLGKSMIQSCCSKTICKGCSHAHCLHQLQQRQARVCPFCRHTIPKSKEEVDKNNLKRIEANDPVALREIGTERYHEGNYEESFEYLAKAVELGDIAAQYYLGHMYQKGEGVEKDEKKGLYHLEEAAIGGHPEARYSLGSREWKNDLIERSMKHYIIGANLGHVMALKVLKESYKWRDVTKADFAGALRGHQAAVDARKSPQREAAAIFQATQAGNAR</sequence>
<dbReference type="PROSITE" id="PS50865">
    <property type="entry name" value="ZF_MYND_2"/>
    <property type="match status" value="1"/>
</dbReference>
<dbReference type="InterPro" id="IPR013083">
    <property type="entry name" value="Znf_RING/FYVE/PHD"/>
</dbReference>
<comment type="caution">
    <text evidence="8">The sequence shown here is derived from an EMBL/GenBank/DDBJ whole genome shotgun (WGS) entry which is preliminary data.</text>
</comment>
<evidence type="ECO:0000259" key="7">
    <source>
        <dbReference type="PROSITE" id="PS50865"/>
    </source>
</evidence>
<evidence type="ECO:0000256" key="1">
    <source>
        <dbReference type="ARBA" id="ARBA00022723"/>
    </source>
</evidence>
<evidence type="ECO:0000256" key="4">
    <source>
        <dbReference type="ARBA" id="ARBA00038101"/>
    </source>
</evidence>
<dbReference type="PROSITE" id="PS50089">
    <property type="entry name" value="ZF_RING_2"/>
    <property type="match status" value="1"/>
</dbReference>
<keyword evidence="2 5" id="KW-0863">Zinc-finger</keyword>
<dbReference type="PANTHER" id="PTHR11102">
    <property type="entry name" value="SEL-1-LIKE PROTEIN"/>
    <property type="match status" value="1"/>
</dbReference>
<proteinExistence type="inferred from homology"/>
<dbReference type="PANTHER" id="PTHR11102:SF160">
    <property type="entry name" value="ERAD-ASSOCIATED E3 UBIQUITIN-PROTEIN LIGASE COMPONENT HRD3"/>
    <property type="match status" value="1"/>
</dbReference>
<dbReference type="InterPro" id="IPR011990">
    <property type="entry name" value="TPR-like_helical_dom_sf"/>
</dbReference>
<dbReference type="GO" id="GO:0005737">
    <property type="term" value="C:cytoplasm"/>
    <property type="evidence" value="ECO:0007669"/>
    <property type="project" value="UniProtKB-ARBA"/>
</dbReference>
<dbReference type="EMBL" id="JATAAI010000036">
    <property type="protein sequence ID" value="KAK1734947.1"/>
    <property type="molecule type" value="Genomic_DNA"/>
</dbReference>
<evidence type="ECO:0000256" key="2">
    <source>
        <dbReference type="ARBA" id="ARBA00022771"/>
    </source>
</evidence>
<organism evidence="8 9">
    <name type="scientific">Skeletonema marinoi</name>
    <dbReference type="NCBI Taxonomy" id="267567"/>
    <lineage>
        <taxon>Eukaryota</taxon>
        <taxon>Sar</taxon>
        <taxon>Stramenopiles</taxon>
        <taxon>Ochrophyta</taxon>
        <taxon>Bacillariophyta</taxon>
        <taxon>Coscinodiscophyceae</taxon>
        <taxon>Thalassiosirophycidae</taxon>
        <taxon>Thalassiosirales</taxon>
        <taxon>Skeletonemataceae</taxon>
        <taxon>Skeletonema</taxon>
        <taxon>Skeletonema marinoi-dohrnii complex</taxon>
    </lineage>
</organism>
<protein>
    <recommendedName>
        <fullName evidence="10">MYND-type domain-containing protein</fullName>
    </recommendedName>
</protein>
<evidence type="ECO:0000313" key="8">
    <source>
        <dbReference type="EMBL" id="KAK1734947.1"/>
    </source>
</evidence>
<keyword evidence="3" id="KW-0862">Zinc</keyword>
<dbReference type="InterPro" id="IPR050767">
    <property type="entry name" value="Sel1_AlgK"/>
</dbReference>
<reference evidence="8" key="1">
    <citation type="submission" date="2023-06" db="EMBL/GenBank/DDBJ databases">
        <title>Survivors Of The Sea: Transcriptome response of Skeletonema marinoi to long-term dormancy.</title>
        <authorList>
            <person name="Pinder M.I.M."/>
            <person name="Kourtchenko O."/>
            <person name="Robertson E.K."/>
            <person name="Larsson T."/>
            <person name="Maumus F."/>
            <person name="Osuna-Cruz C.M."/>
            <person name="Vancaester E."/>
            <person name="Stenow R."/>
            <person name="Vandepoele K."/>
            <person name="Ploug H."/>
            <person name="Bruchert V."/>
            <person name="Godhe A."/>
            <person name="Topel M."/>
        </authorList>
    </citation>
    <scope>NUCLEOTIDE SEQUENCE</scope>
    <source>
        <strain evidence="8">R05AC</strain>
    </source>
</reference>
<dbReference type="Gene3D" id="3.30.40.10">
    <property type="entry name" value="Zinc/RING finger domain, C3HC4 (zinc finger)"/>
    <property type="match status" value="1"/>
</dbReference>
<dbReference type="GO" id="GO:0008270">
    <property type="term" value="F:zinc ion binding"/>
    <property type="evidence" value="ECO:0007669"/>
    <property type="project" value="UniProtKB-KW"/>
</dbReference>
<dbReference type="Pfam" id="PF08238">
    <property type="entry name" value="Sel1"/>
    <property type="match status" value="2"/>
</dbReference>
<feature type="domain" description="MYND-type" evidence="7">
    <location>
        <begin position="15"/>
        <end position="59"/>
    </location>
</feature>
<evidence type="ECO:0000259" key="6">
    <source>
        <dbReference type="PROSITE" id="PS50089"/>
    </source>
</evidence>
<evidence type="ECO:0000256" key="3">
    <source>
        <dbReference type="ARBA" id="ARBA00022833"/>
    </source>
</evidence>
<accession>A0AAD8XWV7</accession>
<evidence type="ECO:0000256" key="5">
    <source>
        <dbReference type="PROSITE-ProRule" id="PRU00134"/>
    </source>
</evidence>
<comment type="similarity">
    <text evidence="4">Belongs to the sel-1 family.</text>
</comment>
<evidence type="ECO:0008006" key="10">
    <source>
        <dbReference type="Google" id="ProtNLM"/>
    </source>
</evidence>
<gene>
    <name evidence="8" type="ORF">QTG54_014407</name>
</gene>
<name>A0AAD8XWV7_9STRA</name>
<dbReference type="Proteomes" id="UP001224775">
    <property type="component" value="Unassembled WGS sequence"/>
</dbReference>
<dbReference type="InterPro" id="IPR001841">
    <property type="entry name" value="Znf_RING"/>
</dbReference>
<dbReference type="InterPro" id="IPR006597">
    <property type="entry name" value="Sel1-like"/>
</dbReference>
<dbReference type="Gene3D" id="6.10.140.2220">
    <property type="match status" value="1"/>
</dbReference>
<dbReference type="AlphaFoldDB" id="A0AAD8XWV7"/>
<keyword evidence="9" id="KW-1185">Reference proteome</keyword>
<dbReference type="InterPro" id="IPR002893">
    <property type="entry name" value="Znf_MYND"/>
</dbReference>